<dbReference type="InterPro" id="IPR034751">
    <property type="entry name" value="Yippee"/>
</dbReference>
<reference evidence="2 3" key="1">
    <citation type="submission" date="2013-09" db="EMBL/GenBank/DDBJ databases">
        <title>Corchorus capsularis genome sequencing.</title>
        <authorList>
            <person name="Alam M."/>
            <person name="Haque M.S."/>
            <person name="Islam M.S."/>
            <person name="Emdad E.M."/>
            <person name="Islam M.M."/>
            <person name="Ahmed B."/>
            <person name="Halim A."/>
            <person name="Hossen Q.M.M."/>
            <person name="Hossain M.Z."/>
            <person name="Ahmed R."/>
            <person name="Khan M.M."/>
            <person name="Islam R."/>
            <person name="Rashid M.M."/>
            <person name="Khan S.A."/>
            <person name="Rahman M.S."/>
            <person name="Alam M."/>
        </authorList>
    </citation>
    <scope>NUCLEOTIDE SEQUENCE [LARGE SCALE GENOMIC DNA]</scope>
    <source>
        <strain evidence="3">cv. CVL-1</strain>
        <tissue evidence="2">Whole seedling</tissue>
    </source>
</reference>
<dbReference type="OMA" id="TEQEGWF"/>
<gene>
    <name evidence="2" type="ORF">CCACVL1_06651</name>
</gene>
<dbReference type="OrthoDB" id="10281161at2759"/>
<dbReference type="EMBL" id="AWWV01008116">
    <property type="protein sequence ID" value="OMO93060.1"/>
    <property type="molecule type" value="Genomic_DNA"/>
</dbReference>
<sequence>MFKFHHQTKVIAARADNAALKKVKSNMYPMTRFFICSSCRNPLVYYEDKLFMDADLGAIICKKAVNMRVDPEDKVLYWNLRPVVNAYCNRCNKIHGHQFLRAQTNSLTEQEGWFRLFLNKMLLWNGFEVVSADTIKPASKLVCFTVGPSK</sequence>
<dbReference type="AlphaFoldDB" id="A0A1R3JE01"/>
<dbReference type="PROSITE" id="PS51792">
    <property type="entry name" value="YIPPEE"/>
    <property type="match status" value="1"/>
</dbReference>
<accession>A0A1R3JE01</accession>
<evidence type="ECO:0000259" key="1">
    <source>
        <dbReference type="PROSITE" id="PS51792"/>
    </source>
</evidence>
<keyword evidence="3" id="KW-1185">Reference proteome</keyword>
<dbReference type="Proteomes" id="UP000188268">
    <property type="component" value="Unassembled WGS sequence"/>
</dbReference>
<organism evidence="2 3">
    <name type="scientific">Corchorus capsularis</name>
    <name type="common">Jute</name>
    <dbReference type="NCBI Taxonomy" id="210143"/>
    <lineage>
        <taxon>Eukaryota</taxon>
        <taxon>Viridiplantae</taxon>
        <taxon>Streptophyta</taxon>
        <taxon>Embryophyta</taxon>
        <taxon>Tracheophyta</taxon>
        <taxon>Spermatophyta</taxon>
        <taxon>Magnoliopsida</taxon>
        <taxon>eudicotyledons</taxon>
        <taxon>Gunneridae</taxon>
        <taxon>Pentapetalae</taxon>
        <taxon>rosids</taxon>
        <taxon>malvids</taxon>
        <taxon>Malvales</taxon>
        <taxon>Malvaceae</taxon>
        <taxon>Grewioideae</taxon>
        <taxon>Apeibeae</taxon>
        <taxon>Corchorus</taxon>
    </lineage>
</organism>
<protein>
    <submittedName>
        <fullName evidence="2">Yippee-like protein</fullName>
    </submittedName>
</protein>
<dbReference type="NCBIfam" id="TIGR01053">
    <property type="entry name" value="LSD1"/>
    <property type="match status" value="1"/>
</dbReference>
<evidence type="ECO:0000313" key="2">
    <source>
        <dbReference type="EMBL" id="OMO93060.1"/>
    </source>
</evidence>
<feature type="domain" description="Yippee" evidence="1">
    <location>
        <begin position="32"/>
        <end position="125"/>
    </location>
</feature>
<evidence type="ECO:0000313" key="3">
    <source>
        <dbReference type="Proteomes" id="UP000188268"/>
    </source>
</evidence>
<proteinExistence type="predicted"/>
<dbReference type="Gramene" id="OMO93060">
    <property type="protein sequence ID" value="OMO93060"/>
    <property type="gene ID" value="CCACVL1_06651"/>
</dbReference>
<comment type="caution">
    <text evidence="2">The sequence shown here is derived from an EMBL/GenBank/DDBJ whole genome shotgun (WGS) entry which is preliminary data.</text>
</comment>
<name>A0A1R3JE01_COCAP</name>